<dbReference type="Proteomes" id="UP001304225">
    <property type="component" value="Segment"/>
</dbReference>
<reference evidence="2 3" key="1">
    <citation type="submission" date="2023-08" db="EMBL/GenBank/DDBJ databases">
        <authorList>
            <person name="Du S."/>
            <person name="Wu Z."/>
            <person name="Wu Y."/>
            <person name="Yang M."/>
            <person name="Shao J."/>
            <person name="Liu H."/>
            <person name="Zhao Y."/>
            <person name="Zhang Z."/>
        </authorList>
    </citation>
    <scope>NUCLEOTIDE SEQUENCE [LARGE SCALE GENOMIC DNA]</scope>
</reference>
<evidence type="ECO:0000256" key="1">
    <source>
        <dbReference type="SAM" id="MobiDB-lite"/>
    </source>
</evidence>
<protein>
    <submittedName>
        <fullName evidence="2">Uncharacterized protein</fullName>
    </submittedName>
</protein>
<dbReference type="EMBL" id="OR420752">
    <property type="protein sequence ID" value="WMM95737.1"/>
    <property type="molecule type" value="Genomic_DNA"/>
</dbReference>
<evidence type="ECO:0000313" key="2">
    <source>
        <dbReference type="EMBL" id="WMM95737.1"/>
    </source>
</evidence>
<evidence type="ECO:0000313" key="3">
    <source>
        <dbReference type="Proteomes" id="UP001304225"/>
    </source>
</evidence>
<proteinExistence type="predicted"/>
<feature type="compositionally biased region" description="Pro residues" evidence="1">
    <location>
        <begin position="8"/>
        <end position="20"/>
    </location>
</feature>
<gene>
    <name evidence="2" type="ORF">CRP403_gp23</name>
</gene>
<sequence length="76" mass="8651">MCFFSSPKEPPPPPPPPQAPPVLEQEAPQMSEVDENSNYLDKKMAGFKDYKIQKMNNYTKDTNKLGGMIQQSKDNY</sequence>
<accession>A0AAX3ZXR7</accession>
<organism evidence="2 3">
    <name type="scientific">Roseobacter phage CRP-403</name>
    <dbReference type="NCBI Taxonomy" id="3072849"/>
    <lineage>
        <taxon>Viruses</taxon>
        <taxon>Duplodnaviria</taxon>
        <taxon>Heunggongvirae</taxon>
        <taxon>Uroviricota</taxon>
        <taxon>Caudoviricetes</taxon>
        <taxon>Autographivirales</taxon>
        <taxon>Autographivirales incertae sedis</taxon>
        <taxon>Shangxiadianvirus</taxon>
        <taxon>Shangxiadianvirus CRP403</taxon>
    </lineage>
</organism>
<feature type="region of interest" description="Disordered" evidence="1">
    <location>
        <begin position="1"/>
        <end position="37"/>
    </location>
</feature>
<keyword evidence="3" id="KW-1185">Reference proteome</keyword>
<name>A0AAX3ZXR7_9CAUD</name>